<dbReference type="PANTHER" id="PTHR10344">
    <property type="entry name" value="THYMIDYLATE KINASE"/>
    <property type="match status" value="1"/>
</dbReference>
<reference evidence="14 16" key="3">
    <citation type="submission" date="2017-12" db="EMBL/GenBank/DDBJ databases">
        <title>Phylogenetic diversity of female urinary microbiome.</title>
        <authorList>
            <person name="Thomas-White K."/>
            <person name="Wolfe A.J."/>
        </authorList>
    </citation>
    <scope>NUCLEOTIDE SEQUENCE [LARGE SCALE GENOMIC DNA]</scope>
    <source>
        <strain evidence="14 16">UMB0139</strain>
    </source>
</reference>
<evidence type="ECO:0000256" key="2">
    <source>
        <dbReference type="ARBA" id="ARBA00012980"/>
    </source>
</evidence>
<evidence type="ECO:0000256" key="1">
    <source>
        <dbReference type="ARBA" id="ARBA00009776"/>
    </source>
</evidence>
<dbReference type="GO" id="GO:0006233">
    <property type="term" value="P:dTDP biosynthetic process"/>
    <property type="evidence" value="ECO:0007669"/>
    <property type="project" value="InterPro"/>
</dbReference>
<keyword evidence="8 11" id="KW-0067">ATP-binding</keyword>
<feature type="binding site" evidence="11">
    <location>
        <begin position="10"/>
        <end position="17"/>
    </location>
    <ligand>
        <name>ATP</name>
        <dbReference type="ChEBI" id="CHEBI:30616"/>
    </ligand>
</feature>
<gene>
    <name evidence="11" type="primary">tmk</name>
    <name evidence="13" type="ORF">AWM72_05210</name>
    <name evidence="14" type="ORF">CYJ28_04445</name>
</gene>
<organism evidence="13 15">
    <name type="scientific">Aerococcus sanguinicola</name>
    <dbReference type="NCBI Taxonomy" id="119206"/>
    <lineage>
        <taxon>Bacteria</taxon>
        <taxon>Bacillati</taxon>
        <taxon>Bacillota</taxon>
        <taxon>Bacilli</taxon>
        <taxon>Lactobacillales</taxon>
        <taxon>Aerococcaceae</taxon>
        <taxon>Aerococcus</taxon>
    </lineage>
</organism>
<evidence type="ECO:0000256" key="9">
    <source>
        <dbReference type="ARBA" id="ARBA00048743"/>
    </source>
</evidence>
<accession>A0A109RD94</accession>
<name>A0A109RD94_9LACT</name>
<proteinExistence type="inferred from homology"/>
<dbReference type="NCBIfam" id="TIGR00041">
    <property type="entry name" value="DTMP_kinase"/>
    <property type="match status" value="1"/>
</dbReference>
<reference evidence="15" key="2">
    <citation type="submission" date="2016-01" db="EMBL/GenBank/DDBJ databases">
        <title>Six Aerococcus type strain genome sequencing and assembly using PacBio and Illumina Hiseq.</title>
        <authorList>
            <person name="Carkaci D."/>
            <person name="Dargis R."/>
            <person name="Nielsen X.C."/>
            <person name="Skovgaard O."/>
            <person name="Fuursted K."/>
            <person name="Christensen J.J."/>
        </authorList>
    </citation>
    <scope>NUCLEOTIDE SEQUENCE [LARGE SCALE GENOMIC DNA]</scope>
    <source>
        <strain evidence="15">CCUG43001</strain>
    </source>
</reference>
<dbReference type="EMBL" id="CP014160">
    <property type="protein sequence ID" value="AMB94194.1"/>
    <property type="molecule type" value="Genomic_DNA"/>
</dbReference>
<dbReference type="PANTHER" id="PTHR10344:SF4">
    <property type="entry name" value="UMP-CMP KINASE 2, MITOCHONDRIAL"/>
    <property type="match status" value="1"/>
</dbReference>
<comment type="function">
    <text evidence="10 11">Phosphorylation of dTMP to form dTDP in both de novo and salvage pathways of dTTP synthesis.</text>
</comment>
<keyword evidence="15" id="KW-1185">Reference proteome</keyword>
<dbReference type="AlphaFoldDB" id="A0A109RD94"/>
<evidence type="ECO:0000256" key="3">
    <source>
        <dbReference type="ARBA" id="ARBA00017144"/>
    </source>
</evidence>
<dbReference type="EMBL" id="PKGY01000002">
    <property type="protein sequence ID" value="PKZ22370.1"/>
    <property type="molecule type" value="Genomic_DNA"/>
</dbReference>
<evidence type="ECO:0000313" key="15">
    <source>
        <dbReference type="Proteomes" id="UP000069912"/>
    </source>
</evidence>
<keyword evidence="7 11" id="KW-0418">Kinase</keyword>
<evidence type="ECO:0000256" key="7">
    <source>
        <dbReference type="ARBA" id="ARBA00022777"/>
    </source>
</evidence>
<dbReference type="GeneID" id="92903462"/>
<evidence type="ECO:0000313" key="16">
    <source>
        <dbReference type="Proteomes" id="UP000234239"/>
    </source>
</evidence>
<evidence type="ECO:0000313" key="14">
    <source>
        <dbReference type="EMBL" id="PKZ22370.1"/>
    </source>
</evidence>
<dbReference type="InterPro" id="IPR027417">
    <property type="entry name" value="P-loop_NTPase"/>
</dbReference>
<dbReference type="RefSeq" id="WP_067974296.1">
    <property type="nucleotide sequence ID" value="NZ_CAJHKM010000001.1"/>
</dbReference>
<dbReference type="Proteomes" id="UP000069912">
    <property type="component" value="Chromosome"/>
</dbReference>
<dbReference type="GO" id="GO:0005829">
    <property type="term" value="C:cytosol"/>
    <property type="evidence" value="ECO:0007669"/>
    <property type="project" value="TreeGrafter"/>
</dbReference>
<dbReference type="Pfam" id="PF02223">
    <property type="entry name" value="Thymidylate_kin"/>
    <property type="match status" value="1"/>
</dbReference>
<dbReference type="OrthoDB" id="9774907at2"/>
<evidence type="ECO:0000256" key="5">
    <source>
        <dbReference type="ARBA" id="ARBA00022727"/>
    </source>
</evidence>
<dbReference type="InterPro" id="IPR018094">
    <property type="entry name" value="Thymidylate_kinase"/>
</dbReference>
<dbReference type="InterPro" id="IPR018095">
    <property type="entry name" value="Thymidylate_kin_CS"/>
</dbReference>
<dbReference type="GO" id="GO:0004798">
    <property type="term" value="F:dTMP kinase activity"/>
    <property type="evidence" value="ECO:0007669"/>
    <property type="project" value="UniProtKB-UniRule"/>
</dbReference>
<evidence type="ECO:0000256" key="10">
    <source>
        <dbReference type="ARBA" id="ARBA00057735"/>
    </source>
</evidence>
<evidence type="ECO:0000256" key="4">
    <source>
        <dbReference type="ARBA" id="ARBA00022679"/>
    </source>
</evidence>
<keyword evidence="4 11" id="KW-0808">Transferase</keyword>
<comment type="similarity">
    <text evidence="1 11">Belongs to the thymidylate kinase family.</text>
</comment>
<evidence type="ECO:0000259" key="12">
    <source>
        <dbReference type="Pfam" id="PF02223"/>
    </source>
</evidence>
<dbReference type="InterPro" id="IPR039430">
    <property type="entry name" value="Thymidylate_kin-like_dom"/>
</dbReference>
<keyword evidence="6 11" id="KW-0547">Nucleotide-binding</keyword>
<protein>
    <recommendedName>
        <fullName evidence="3 11">Thymidylate kinase</fullName>
        <ecNumber evidence="2 11">2.7.4.9</ecNumber>
    </recommendedName>
    <alternativeName>
        <fullName evidence="11">dTMP kinase</fullName>
    </alternativeName>
</protein>
<dbReference type="CDD" id="cd01672">
    <property type="entry name" value="TMPK"/>
    <property type="match status" value="1"/>
</dbReference>
<feature type="domain" description="Thymidylate kinase-like" evidence="12">
    <location>
        <begin position="8"/>
        <end position="197"/>
    </location>
</feature>
<dbReference type="SUPFAM" id="SSF52540">
    <property type="entry name" value="P-loop containing nucleoside triphosphate hydrolases"/>
    <property type="match status" value="1"/>
</dbReference>
<dbReference type="GO" id="GO:0006227">
    <property type="term" value="P:dUDP biosynthetic process"/>
    <property type="evidence" value="ECO:0007669"/>
    <property type="project" value="TreeGrafter"/>
</dbReference>
<dbReference type="Gene3D" id="3.40.50.300">
    <property type="entry name" value="P-loop containing nucleotide triphosphate hydrolases"/>
    <property type="match status" value="1"/>
</dbReference>
<keyword evidence="5 11" id="KW-0545">Nucleotide biosynthesis</keyword>
<evidence type="ECO:0000256" key="11">
    <source>
        <dbReference type="HAMAP-Rule" id="MF_00165"/>
    </source>
</evidence>
<dbReference type="FunFam" id="3.40.50.300:FF:000225">
    <property type="entry name" value="Thymidylate kinase"/>
    <property type="match status" value="1"/>
</dbReference>
<dbReference type="GO" id="GO:0006235">
    <property type="term" value="P:dTTP biosynthetic process"/>
    <property type="evidence" value="ECO:0007669"/>
    <property type="project" value="UniProtKB-UniRule"/>
</dbReference>
<dbReference type="KEGG" id="asan:AWM72_05210"/>
<dbReference type="EC" id="2.7.4.9" evidence="2 11"/>
<evidence type="ECO:0000256" key="6">
    <source>
        <dbReference type="ARBA" id="ARBA00022741"/>
    </source>
</evidence>
<dbReference type="Proteomes" id="UP000234239">
    <property type="component" value="Unassembled WGS sequence"/>
</dbReference>
<comment type="catalytic activity">
    <reaction evidence="9 11">
        <text>dTMP + ATP = dTDP + ADP</text>
        <dbReference type="Rhea" id="RHEA:13517"/>
        <dbReference type="ChEBI" id="CHEBI:30616"/>
        <dbReference type="ChEBI" id="CHEBI:58369"/>
        <dbReference type="ChEBI" id="CHEBI:63528"/>
        <dbReference type="ChEBI" id="CHEBI:456216"/>
        <dbReference type="EC" id="2.7.4.9"/>
    </reaction>
</comment>
<evidence type="ECO:0000313" key="13">
    <source>
        <dbReference type="EMBL" id="AMB94194.1"/>
    </source>
</evidence>
<dbReference type="GO" id="GO:0005524">
    <property type="term" value="F:ATP binding"/>
    <property type="evidence" value="ECO:0007669"/>
    <property type="project" value="UniProtKB-UniRule"/>
</dbReference>
<dbReference type="HAMAP" id="MF_00165">
    <property type="entry name" value="Thymidylate_kinase"/>
    <property type="match status" value="1"/>
</dbReference>
<dbReference type="PROSITE" id="PS01331">
    <property type="entry name" value="THYMIDYLATE_KINASE"/>
    <property type="match status" value="1"/>
</dbReference>
<reference evidence="13 15" key="1">
    <citation type="journal article" date="2016" name="Genome Announc.">
        <title>Complete Genome Sequences of Aerococcus christensenii CCUG 28831T, Aerococcus sanguinicola CCUG 43001T, Aerococcus urinae CCUG 36881T, Aerococcus urinaeequi CCUG 28094T, Aerococcus urinaehominis CCUG 42038 BT, and Aerococcus viridans CCUG 4311T.</title>
        <authorList>
            <person name="Carkaci D."/>
            <person name="Dargis R."/>
            <person name="Nielsen X.C."/>
            <person name="Skovgaard O."/>
            <person name="Fuursted K."/>
            <person name="Christensen J.J."/>
        </authorList>
    </citation>
    <scope>NUCLEOTIDE SEQUENCE [LARGE SCALE GENOMIC DNA]</scope>
    <source>
        <strain evidence="13 15">CCUG43001</strain>
    </source>
</reference>
<sequence length="216" mass="23896">MPGRFITVEGPDGSGKTTLIQGLLARLEAHLLPDLVATREPGGEPLAEKIRDLILDPAHTDLDARAEALLYAASRRQHLVHKIQPALAAGKWVVCDRFVDSSIAYQAWGREIGVAGIQAINDFATEGQAPDLTLYLDLSAEEGIRRIQTQRSDEYNRLDQESIAFHKRVVAGYQELLAKDQGQRIKAIDASQAPEACLDQAWKILQAAYPEDFRQD</sequence>
<evidence type="ECO:0000256" key="8">
    <source>
        <dbReference type="ARBA" id="ARBA00022840"/>
    </source>
</evidence>